<comment type="subcellular location">
    <subcellularLocation>
        <location evidence="1">Membrane</location>
        <topology evidence="1">Multi-pass membrane protein</topology>
    </subcellularLocation>
</comment>
<dbReference type="PROSITE" id="PS00211">
    <property type="entry name" value="ABC_TRANSPORTER_1"/>
    <property type="match status" value="2"/>
</dbReference>
<feature type="transmembrane region" description="Helical" evidence="9">
    <location>
        <begin position="995"/>
        <end position="1013"/>
    </location>
</feature>
<dbReference type="GO" id="GO:0140359">
    <property type="term" value="F:ABC-type transporter activity"/>
    <property type="evidence" value="ECO:0007669"/>
    <property type="project" value="InterPro"/>
</dbReference>
<feature type="transmembrane region" description="Helical" evidence="9">
    <location>
        <begin position="136"/>
        <end position="157"/>
    </location>
</feature>
<dbReference type="Pfam" id="PF00005">
    <property type="entry name" value="ABC_tran"/>
    <property type="match status" value="2"/>
</dbReference>
<feature type="region of interest" description="Disordered" evidence="8">
    <location>
        <begin position="1352"/>
        <end position="1385"/>
    </location>
</feature>
<feature type="transmembrane region" description="Helical" evidence="9">
    <location>
        <begin position="957"/>
        <end position="975"/>
    </location>
</feature>
<feature type="transmembrane region" description="Helical" evidence="9">
    <location>
        <begin position="340"/>
        <end position="363"/>
    </location>
</feature>
<protein>
    <submittedName>
        <fullName evidence="10">Pgp-9</fullName>
    </submittedName>
</protein>
<feature type="transmembrane region" description="Helical" evidence="9">
    <location>
        <begin position="71"/>
        <end position="94"/>
    </location>
</feature>
<dbReference type="PROSITE" id="PS50096">
    <property type="entry name" value="IQ"/>
    <property type="match status" value="2"/>
</dbReference>
<feature type="coiled-coil region" evidence="7">
    <location>
        <begin position="683"/>
        <end position="710"/>
    </location>
</feature>
<dbReference type="Pfam" id="PF00664">
    <property type="entry name" value="ABC_membrane"/>
    <property type="match status" value="2"/>
</dbReference>
<dbReference type="Proteomes" id="UP000005239">
    <property type="component" value="Unassembled WGS sequence"/>
</dbReference>
<dbReference type="GO" id="GO:0005524">
    <property type="term" value="F:ATP binding"/>
    <property type="evidence" value="ECO:0007669"/>
    <property type="project" value="UniProtKB-KW"/>
</dbReference>
<dbReference type="PANTHER" id="PTHR24222">
    <property type="entry name" value="ABC TRANSPORTER B FAMILY"/>
    <property type="match status" value="1"/>
</dbReference>
<dbReference type="GO" id="GO:0016887">
    <property type="term" value="F:ATP hydrolysis activity"/>
    <property type="evidence" value="ECO:0007669"/>
    <property type="project" value="InterPro"/>
</dbReference>
<keyword evidence="3" id="KW-0547">Nucleotide-binding</keyword>
<evidence type="ECO:0000313" key="11">
    <source>
        <dbReference type="Proteomes" id="UP000005239"/>
    </source>
</evidence>
<dbReference type="GO" id="GO:0042626">
    <property type="term" value="F:ATPase-coupled transmembrane transporter activity"/>
    <property type="evidence" value="ECO:0000318"/>
    <property type="project" value="GO_Central"/>
</dbReference>
<proteinExistence type="predicted"/>
<accession>A0A2A6CBD8</accession>
<dbReference type="CDD" id="cd03249">
    <property type="entry name" value="ABC_MTABC3_MDL1_MDL2"/>
    <property type="match status" value="2"/>
</dbReference>
<evidence type="ECO:0000256" key="7">
    <source>
        <dbReference type="SAM" id="Coils"/>
    </source>
</evidence>
<evidence type="ECO:0000256" key="8">
    <source>
        <dbReference type="SAM" id="MobiDB-lite"/>
    </source>
</evidence>
<keyword evidence="2 9" id="KW-0812">Transmembrane</keyword>
<dbReference type="Pfam" id="PF00612">
    <property type="entry name" value="IQ"/>
    <property type="match status" value="1"/>
</dbReference>
<dbReference type="CDD" id="cd18577">
    <property type="entry name" value="ABC_6TM_Pgp_ABCB1_D1_like"/>
    <property type="match status" value="1"/>
</dbReference>
<dbReference type="InterPro" id="IPR036640">
    <property type="entry name" value="ABC1_TM_sf"/>
</dbReference>
<evidence type="ECO:0000256" key="3">
    <source>
        <dbReference type="ARBA" id="ARBA00022741"/>
    </source>
</evidence>
<feature type="coiled-coil region" evidence="7">
    <location>
        <begin position="2406"/>
        <end position="2491"/>
    </location>
</feature>
<feature type="transmembrane region" description="Helical" evidence="9">
    <location>
        <begin position="851"/>
        <end position="871"/>
    </location>
</feature>
<dbReference type="PROSITE" id="PS50893">
    <property type="entry name" value="ABC_TRANSPORTER_2"/>
    <property type="match status" value="2"/>
</dbReference>
<dbReference type="InterPro" id="IPR039421">
    <property type="entry name" value="Type_1_exporter"/>
</dbReference>
<dbReference type="InterPro" id="IPR003593">
    <property type="entry name" value="AAA+_ATPase"/>
</dbReference>
<dbReference type="InterPro" id="IPR017871">
    <property type="entry name" value="ABC_transporter-like_CS"/>
</dbReference>
<sequence length="2990" mass="342469">MIQTKRVNEMAKLKDVDGEKEESVPLMRLPWKKKNSVSDEKELAKKEEEKKEAVKKVSIIQLFRYATKLDVFLLVLGGSLAIITGLGMPMLSIVMGTVTQNFIDATTQLMNATTQADKDIAYDNFSNSVIQSCIEYAIVGVCIFTAASIQVSCYLTACERMTDKLRRDFVKAVLRQDVAWFDQSHSGTLASKLFDNLERVREGTGDKVALLIQYTAQFLGGFIVAFSYDWRLTLIMMSLSPFMIICGAFIAKLMATATAEEAKKYAIAGGIAEEVLSAVRTVHAFNAQHHEVSRYEKALEDGKADGIKKSLVVGAGLACTFLIIFASYTLAFWVGTDYVAWRWMDAGTVMTVFFAVMMGSMALGSAGPQFAVVGAAQGAASTLHEIIDRIPEIDSYSSEGIVPPGTKGHVVFENVRFSYPNRPEVEILKGISLECSPGQTVAFVGSSGCGKSTSISLMLRYYDPTSGKIMLDGTSLRDLNIEYLRKTIGVVSQEPILFDTTIEENIKFGNPDVSKGEMYEALKKANAYDFVQALPEGVKTLVGTRGTQLSGGQKQRIAIARALVRNPKILLLDEATSALDAHSERVVQQALENASRGRTTFIVAHRLSTIKNADCILVFKDGVVVEKGRHDELLKSHGHYHALVNAQVFTDIDEKPDTSRTEEGGPMSARRYSNVPTSPKSPREDMAITVQEKEKDLERLKKELEAEGIQRVSLFGILKYARPEWGFIALAFVASAIQGVVFPIFSLFFTDIINVFSLLETDVDEMQREGHMYALLFLALGVLNACTMMTQSFFFGLTAERLTMRLRLAVFKNLLSMQISYMDEPKHAPGKLCTRLATDAPMIKSAIDFRLGQVCGAVVGICCGLGIAFYYGWQMALLMVGIFPLGAVGQAIQVKYIRNRASGDNANLETAGKIATEAMENIRTVHALTLEPNVVMRFNSLLDGPLKTATRKALMQGLSYGFSSSIFYFLYAAAFRFGDWLIVSEYATPMNVLKVLFAISFTAGGLGMASAYFPEYVKATFAAGLIFKMLGTETEIDGMSDDVGAKGQLNGSITLKAVHFEYAQRKGIKVLDGLDLRVEPGQTVALVGPSGCGKSTVVSLLERFYEPTGGDLIVDGVPLEQRNLRDVRRQIAIVNQEPILFDMTIRENIAYGVKMTEDEIFNAAKMANAHNFITAMPEGYETRVGEKGIQLSGGQKQRIAIARALVRNPRILLLDEATSALDMESEKIVQDALDEASTGRTCIVIAHRLATIVGADKIVVVNDGRIVEQGTHTELLEKRGVYYSLSVKQSKKVKGLEDSEGAEFGFSVCHFQFSEGMCRGSEEMLFQYPGHGIITGTAKQIYLEGREVHGEPSNSFKESSSFPSTCNCAGRKNSDSSSDAPDGAFFRQPLAPIQMSISPGNAANDVKLADKLRKLELSRKKTTRSQLIDLKTPSKVDLVATEKFFVESSVENIPQTPRNQRFRQPFHTPAQLTHNGPSMDFRDSIRSNATYVLTTPRMDRALYPHNDPFTPMTPSRRPATVSTPLAYEEKQFVALSSWANVILDSASFVSEIDLGTSKQDASRKLQEMLTKTNKKSNIMNEGKTGKYTDMCLRKKCLDYLKRADSVYQSIQIPNELKKMVEKGNISIKPNIEVYANIGVQTSILSLLFTLHPFWLFIAVETVCAEFNDHDTVSLDARLPFSSSSFAPATVRFIHDHILANAKLMSKKKFAIGTVKKIVTDKGREMLHNHCITCILSMAVLLEYAKNSYLFENTPGLFVKNSEIKTVNDFCMELSRLVLSASGTPLNKAFDKVCFSRSYRQSFLEEYHYVMQSVRDMADGIILGRLIELLTDSSPLSIIGNMRNPQGDRIRKKGNVEKALMAASEAGIDVDGISIDQILSAHRESCLDLMWRLVGVYVRKRAEQEPLRRESLCLDNATDTDEADETVMGAPLGGMAESAFTVYQQLAFQFGMHLSKWADLENGLLLSSIWQHYNPTAPDVRFYNGESLFDKVAHAADSDLGIPLALTALRDERQLGLFAHMFLSRLISYKRLRDSEMSDGDSDASSIVSIIRKEGVNLSEETERIQQRVRLESEKAISAKEEEEKRREEDLRRRFEEEEQEREEEARLEAERVRKQEEESRVEEVRLREEDERRRIEEEERERMMREKEEEEERITREEEARLEMERLRMEEEERIRLIEDDKVKVKFKVARVKAEEEERMRIIEKARLKAEEDERMRREEEERQRIIEEARLKALEEERLRREEERRMIEDARLRAEEEERRERAALKIQCWIRSVFAVRMLNGMKKELEERLRWEEEERMKRDREEERRWRAALIIQTWIRGVYAVRLAHRLVAMREEERMRRERAEEERREKAALTIQCWIRQVYALRVAIRLWTEREVKRQEEAKRDGAARKITSWICDRLTIRAAKKELEERRMKRNEERERMRIEEEERRKKAVGTIEQWFSSILSIRAARSLLISLRERAEEERRERERLEIEERERQEEEARRLYVKQDTAATKIQEFYRGYRLMVEAKRELYRMKERHCLEDLAQMRMRMLRSEEERIRMEEDERIRMEEEERIRGEEQILEMERFRREEEEKRLRDEEEARLEIERQLREEEEERLRREEEERERQLREDNERLRREEAVKIEKERIQKEKERRREEEELREWGLRQQLARQNEERLYQEMLAENERTRRLDEMRENRAVKVIQSSIRSWLHKKRMEKRTIQLLQSMEGTTRNTNGRQTISGFSDDRLAAGVREIKRRQRKLSLTLYRMPRFSTAQAATRIQAWWRGIRTRRNHRVEMELIGVRMREYNQRAERIMDGDRERSVPVSKRLANAKKHLENPQRLYDIKVACYTTMCLCRLSSLYCERAIVLDLPTLLIDCFTIQADRSPAFEEIIEFGVQAIEEMVKCTSERVRSAMITLGGDVVRIAAHQMMAFHNNTTISPSAMKILRSCKEILPVESHEKTFEKIYSYYFKKGEEKFGKLAPNDIRHIEFVELKKTFSK</sequence>
<feature type="compositionally biased region" description="Basic and acidic residues" evidence="8">
    <location>
        <begin position="654"/>
        <end position="663"/>
    </location>
</feature>
<dbReference type="EnsemblMetazoa" id="PPA07285.1">
    <property type="protein sequence ID" value="PPA07285.1"/>
    <property type="gene ID" value="WBGene00096839"/>
</dbReference>
<feature type="coiled-coil region" evidence="7">
    <location>
        <begin position="2531"/>
        <end position="2680"/>
    </location>
</feature>
<dbReference type="CDD" id="cd18578">
    <property type="entry name" value="ABC_6TM_Pgp_ABCB1_D2_like"/>
    <property type="match status" value="1"/>
</dbReference>
<feature type="region of interest" description="Disordered" evidence="8">
    <location>
        <begin position="654"/>
        <end position="683"/>
    </location>
</feature>
<evidence type="ECO:0000256" key="5">
    <source>
        <dbReference type="ARBA" id="ARBA00022989"/>
    </source>
</evidence>
<dbReference type="InterPro" id="IPR000048">
    <property type="entry name" value="IQ_motif_EF-hand-BS"/>
</dbReference>
<dbReference type="InterPro" id="IPR027417">
    <property type="entry name" value="P-loop_NTPase"/>
</dbReference>
<dbReference type="GO" id="GO:0005886">
    <property type="term" value="C:plasma membrane"/>
    <property type="evidence" value="ECO:0000318"/>
    <property type="project" value="GO_Central"/>
</dbReference>
<dbReference type="PROSITE" id="PS50929">
    <property type="entry name" value="ABC_TM1F"/>
    <property type="match status" value="2"/>
</dbReference>
<feature type="transmembrane region" description="Helical" evidence="9">
    <location>
        <begin position="311"/>
        <end position="334"/>
    </location>
</feature>
<feature type="coiled-coil region" evidence="7">
    <location>
        <begin position="2330"/>
        <end position="2357"/>
    </location>
</feature>
<reference evidence="10" key="2">
    <citation type="submission" date="2022-06" db="UniProtKB">
        <authorList>
            <consortium name="EnsemblMetazoa"/>
        </authorList>
    </citation>
    <scope>IDENTIFICATION</scope>
    <source>
        <strain evidence="10">PS312</strain>
    </source>
</reference>
<organism evidence="10 11">
    <name type="scientific">Pristionchus pacificus</name>
    <name type="common">Parasitic nematode worm</name>
    <dbReference type="NCBI Taxonomy" id="54126"/>
    <lineage>
        <taxon>Eukaryota</taxon>
        <taxon>Metazoa</taxon>
        <taxon>Ecdysozoa</taxon>
        <taxon>Nematoda</taxon>
        <taxon>Chromadorea</taxon>
        <taxon>Rhabditida</taxon>
        <taxon>Rhabditina</taxon>
        <taxon>Diplogasteromorpha</taxon>
        <taxon>Diplogasteroidea</taxon>
        <taxon>Neodiplogasteridae</taxon>
        <taxon>Pristionchus</taxon>
    </lineage>
</organism>
<evidence type="ECO:0000256" key="2">
    <source>
        <dbReference type="ARBA" id="ARBA00022692"/>
    </source>
</evidence>
<evidence type="ECO:0000256" key="1">
    <source>
        <dbReference type="ARBA" id="ARBA00004141"/>
    </source>
</evidence>
<feature type="transmembrane region" description="Helical" evidence="9">
    <location>
        <begin position="208"/>
        <end position="228"/>
    </location>
</feature>
<dbReference type="SUPFAM" id="SSF52540">
    <property type="entry name" value="P-loop containing nucleoside triphosphate hydrolases"/>
    <property type="match status" value="2"/>
</dbReference>
<dbReference type="InterPro" id="IPR003439">
    <property type="entry name" value="ABC_transporter-like_ATP-bd"/>
</dbReference>
<accession>A0A8R1Y921</accession>
<dbReference type="SMART" id="SM00015">
    <property type="entry name" value="IQ"/>
    <property type="match status" value="5"/>
</dbReference>
<keyword evidence="6 9" id="KW-0472">Membrane</keyword>
<dbReference type="InterPro" id="IPR011527">
    <property type="entry name" value="ABC1_TM_dom"/>
</dbReference>
<reference evidence="11" key="1">
    <citation type="journal article" date="2008" name="Nat. Genet.">
        <title>The Pristionchus pacificus genome provides a unique perspective on nematode lifestyle and parasitism.</title>
        <authorList>
            <person name="Dieterich C."/>
            <person name="Clifton S.W."/>
            <person name="Schuster L.N."/>
            <person name="Chinwalla A."/>
            <person name="Delehaunty K."/>
            <person name="Dinkelacker I."/>
            <person name="Fulton L."/>
            <person name="Fulton R."/>
            <person name="Godfrey J."/>
            <person name="Minx P."/>
            <person name="Mitreva M."/>
            <person name="Roeseler W."/>
            <person name="Tian H."/>
            <person name="Witte H."/>
            <person name="Yang S.P."/>
            <person name="Wilson R.K."/>
            <person name="Sommer R.J."/>
        </authorList>
    </citation>
    <scope>NUCLEOTIDE SEQUENCE [LARGE SCALE GENOMIC DNA]</scope>
    <source>
        <strain evidence="11">PS312</strain>
    </source>
</reference>
<dbReference type="SUPFAM" id="SSF90123">
    <property type="entry name" value="ABC transporter transmembrane region"/>
    <property type="match status" value="2"/>
</dbReference>
<dbReference type="SMART" id="SM00382">
    <property type="entry name" value="AAA"/>
    <property type="match status" value="2"/>
</dbReference>
<feature type="transmembrane region" description="Helical" evidence="9">
    <location>
        <begin position="234"/>
        <end position="255"/>
    </location>
</feature>
<dbReference type="CDD" id="cd21223">
    <property type="entry name" value="CH_ASPM_rpt1"/>
    <property type="match status" value="1"/>
</dbReference>
<name>A0A2A6CBD8_PRIPA</name>
<keyword evidence="5 9" id="KW-1133">Transmembrane helix</keyword>
<gene>
    <name evidence="10" type="primary">WBGene00096839</name>
</gene>
<dbReference type="Gene3D" id="1.20.1560.10">
    <property type="entry name" value="ABC transporter type 1, transmembrane domain"/>
    <property type="match status" value="1"/>
</dbReference>
<dbReference type="Gene3D" id="1.20.5.190">
    <property type="match status" value="1"/>
</dbReference>
<evidence type="ECO:0000313" key="10">
    <source>
        <dbReference type="EnsemblMetazoa" id="PPA07285.1"/>
    </source>
</evidence>
<dbReference type="PANTHER" id="PTHR24222:SF76">
    <property type="entry name" value="MYCOBACTIN IMPORT ATP-BINDING_PERMEASE PROTEIN IRTB"/>
    <property type="match status" value="1"/>
</dbReference>
<keyword evidence="11" id="KW-1185">Reference proteome</keyword>
<dbReference type="Gene3D" id="1.10.418.10">
    <property type="entry name" value="Calponin-like domain"/>
    <property type="match status" value="1"/>
</dbReference>
<keyword evidence="4" id="KW-0067">ATP-binding</keyword>
<dbReference type="Gene3D" id="3.40.50.300">
    <property type="entry name" value="P-loop containing nucleotide triphosphate hydrolases"/>
    <property type="match status" value="2"/>
</dbReference>
<dbReference type="InterPro" id="IPR036872">
    <property type="entry name" value="CH_dom_sf"/>
</dbReference>
<keyword evidence="7" id="KW-0175">Coiled coil</keyword>
<feature type="compositionally biased region" description="Low complexity" evidence="8">
    <location>
        <begin position="1352"/>
        <end position="1364"/>
    </location>
</feature>
<feature type="transmembrane region" description="Helical" evidence="9">
    <location>
        <begin position="727"/>
        <end position="753"/>
    </location>
</feature>
<dbReference type="SUPFAM" id="SSF47576">
    <property type="entry name" value="Calponin-homology domain, CH-domain"/>
    <property type="match status" value="1"/>
</dbReference>
<evidence type="ECO:0000256" key="6">
    <source>
        <dbReference type="ARBA" id="ARBA00023136"/>
    </source>
</evidence>
<evidence type="ECO:0000256" key="4">
    <source>
        <dbReference type="ARBA" id="ARBA00022840"/>
    </source>
</evidence>
<dbReference type="FunFam" id="3.40.50.300:FF:000916">
    <property type="entry name" value="ABC transporter B family member 9"/>
    <property type="match status" value="2"/>
</dbReference>
<evidence type="ECO:0000256" key="9">
    <source>
        <dbReference type="SAM" id="Phobius"/>
    </source>
</evidence>
<feature type="region of interest" description="Disordered" evidence="8">
    <location>
        <begin position="2137"/>
        <end position="2156"/>
    </location>
</feature>
<feature type="transmembrane region" description="Helical" evidence="9">
    <location>
        <begin position="773"/>
        <end position="797"/>
    </location>
</feature>